<evidence type="ECO:0000313" key="2">
    <source>
        <dbReference type="Proteomes" id="UP000072520"/>
    </source>
</evidence>
<dbReference type="EMBL" id="LDSI01000015">
    <property type="protein sequence ID" value="KTS97331.1"/>
    <property type="molecule type" value="Genomic_DNA"/>
</dbReference>
<gene>
    <name evidence="1" type="ORF">RSA13_11385</name>
</gene>
<sequence length="80" mass="8898">MALPLLLSYHGNLCKSDYSRQDSHLTDALFVGDMFFSKNSPDISQADYVFNAVSPHYFCVKNAILDNCFPNSKNSGVAFV</sequence>
<evidence type="ECO:0000313" key="1">
    <source>
        <dbReference type="EMBL" id="KTS97331.1"/>
    </source>
</evidence>
<accession>A0AB34VGJ2</accession>
<reference evidence="1 2" key="1">
    <citation type="journal article" date="2016" name="Front. Microbiol.">
        <title>Genomic Resource of Rice Seed Associated Bacteria.</title>
        <authorList>
            <person name="Midha S."/>
            <person name="Bansal K."/>
            <person name="Sharma S."/>
            <person name="Kumar N."/>
            <person name="Patil P.P."/>
            <person name="Chaudhry V."/>
            <person name="Patil P.B."/>
        </authorList>
    </citation>
    <scope>NUCLEOTIDE SEQUENCE [LARGE SCALE GENOMIC DNA]</scope>
    <source>
        <strain evidence="1 2">RSA13</strain>
    </source>
</reference>
<dbReference type="Proteomes" id="UP000072520">
    <property type="component" value="Unassembled WGS sequence"/>
</dbReference>
<comment type="caution">
    <text evidence="1">The sequence shown here is derived from an EMBL/GenBank/DDBJ whole genome shotgun (WGS) entry which is preliminary data.</text>
</comment>
<dbReference type="AlphaFoldDB" id="A0AB34VGJ2"/>
<name>A0AB34VGJ2_9GAMM</name>
<dbReference type="RefSeq" id="WP_058709068.1">
    <property type="nucleotide sequence ID" value="NZ_CP099540.1"/>
</dbReference>
<proteinExistence type="predicted"/>
<protein>
    <submittedName>
        <fullName evidence="1">Uncharacterized protein</fullName>
    </submittedName>
</protein>
<organism evidence="1 2">
    <name type="scientific">Pantoea stewartii</name>
    <dbReference type="NCBI Taxonomy" id="66269"/>
    <lineage>
        <taxon>Bacteria</taxon>
        <taxon>Pseudomonadati</taxon>
        <taxon>Pseudomonadota</taxon>
        <taxon>Gammaproteobacteria</taxon>
        <taxon>Enterobacterales</taxon>
        <taxon>Erwiniaceae</taxon>
        <taxon>Pantoea</taxon>
    </lineage>
</organism>